<dbReference type="InterPro" id="IPR028037">
    <property type="entry name" value="Antitoxin_Rv0909/MT0933"/>
</dbReference>
<dbReference type="Proteomes" id="UP000580861">
    <property type="component" value="Unassembled WGS sequence"/>
</dbReference>
<sequence length="81" mass="8871">MGINFDELKNKATDALREHNDKIEGGLDKAADFAKSKFSGHDSQIDSGVDKAKGFINKYDDTPDNPPQDQQNPGQQPPQGQ</sequence>
<proteinExistence type="predicted"/>
<protein>
    <recommendedName>
        <fullName evidence="4">MT0933-like antitoxin protein</fullName>
    </recommendedName>
</protein>
<reference evidence="2 3" key="1">
    <citation type="submission" date="2020-08" db="EMBL/GenBank/DDBJ databases">
        <title>Sequencing the genomes of 1000 actinobacteria strains.</title>
        <authorList>
            <person name="Klenk H.-P."/>
        </authorList>
    </citation>
    <scope>NUCLEOTIDE SEQUENCE [LARGE SCALE GENOMIC DNA]</scope>
    <source>
        <strain evidence="2 3">DSM 45272</strain>
    </source>
</reference>
<organism evidence="2 3">
    <name type="scientific">Amycolatopsis umgeniensis</name>
    <dbReference type="NCBI Taxonomy" id="336628"/>
    <lineage>
        <taxon>Bacteria</taxon>
        <taxon>Bacillati</taxon>
        <taxon>Actinomycetota</taxon>
        <taxon>Actinomycetes</taxon>
        <taxon>Pseudonocardiales</taxon>
        <taxon>Pseudonocardiaceae</taxon>
        <taxon>Amycolatopsis</taxon>
    </lineage>
</organism>
<dbReference type="EMBL" id="JACHMX010000001">
    <property type="protein sequence ID" value="MBB5854461.1"/>
    <property type="molecule type" value="Genomic_DNA"/>
</dbReference>
<evidence type="ECO:0008006" key="4">
    <source>
        <dbReference type="Google" id="ProtNLM"/>
    </source>
</evidence>
<accession>A0A841B6C5</accession>
<dbReference type="AlphaFoldDB" id="A0A841B6C5"/>
<feature type="region of interest" description="Disordered" evidence="1">
    <location>
        <begin position="38"/>
        <end position="81"/>
    </location>
</feature>
<comment type="caution">
    <text evidence="2">The sequence shown here is derived from an EMBL/GenBank/DDBJ whole genome shotgun (WGS) entry which is preliminary data.</text>
</comment>
<feature type="compositionally biased region" description="Low complexity" evidence="1">
    <location>
        <begin position="67"/>
        <end position="81"/>
    </location>
</feature>
<name>A0A841B6C5_9PSEU</name>
<dbReference type="Pfam" id="PF14013">
    <property type="entry name" value="MT0933_antitox"/>
    <property type="match status" value="1"/>
</dbReference>
<evidence type="ECO:0000256" key="1">
    <source>
        <dbReference type="SAM" id="MobiDB-lite"/>
    </source>
</evidence>
<keyword evidence="3" id="KW-1185">Reference proteome</keyword>
<evidence type="ECO:0000313" key="2">
    <source>
        <dbReference type="EMBL" id="MBB5854461.1"/>
    </source>
</evidence>
<dbReference type="RefSeq" id="WP_184898480.1">
    <property type="nucleotide sequence ID" value="NZ_JACHMX010000001.1"/>
</dbReference>
<feature type="compositionally biased region" description="Basic and acidic residues" evidence="1">
    <location>
        <begin position="38"/>
        <end position="61"/>
    </location>
</feature>
<evidence type="ECO:0000313" key="3">
    <source>
        <dbReference type="Proteomes" id="UP000580861"/>
    </source>
</evidence>
<gene>
    <name evidence="2" type="ORF">HDA45_004548</name>
</gene>